<dbReference type="GO" id="GO:0051537">
    <property type="term" value="F:2 iron, 2 sulfur cluster binding"/>
    <property type="evidence" value="ECO:0007669"/>
    <property type="project" value="UniProtKB-KW"/>
</dbReference>
<dbReference type="GO" id="GO:0009055">
    <property type="term" value="F:electron transfer activity"/>
    <property type="evidence" value="ECO:0007669"/>
    <property type="project" value="TreeGrafter"/>
</dbReference>
<dbReference type="Gene3D" id="3.10.20.30">
    <property type="match status" value="1"/>
</dbReference>
<dbReference type="GO" id="GO:0046872">
    <property type="term" value="F:metal ion binding"/>
    <property type="evidence" value="ECO:0007669"/>
    <property type="project" value="UniProtKB-KW"/>
</dbReference>
<keyword evidence="1" id="KW-0001">2Fe-2S</keyword>
<accession>A0AAN9HUP9</accession>
<evidence type="ECO:0000256" key="4">
    <source>
        <dbReference type="ARBA" id="ARBA00023014"/>
    </source>
</evidence>
<dbReference type="Proteomes" id="UP001372338">
    <property type="component" value="Unassembled WGS sequence"/>
</dbReference>
<name>A0AAN9HUP9_CROPI</name>
<keyword evidence="4" id="KW-0411">Iron-sulfur</keyword>
<evidence type="ECO:0000256" key="3">
    <source>
        <dbReference type="ARBA" id="ARBA00023004"/>
    </source>
</evidence>
<dbReference type="GO" id="GO:0005739">
    <property type="term" value="C:mitochondrion"/>
    <property type="evidence" value="ECO:0007669"/>
    <property type="project" value="TreeGrafter"/>
</dbReference>
<keyword evidence="3" id="KW-0408">Iron</keyword>
<sequence length="150" mass="16908">MVEWSNILGEVHQETLSSSNLKRKCAFVIHAFCSLHFGTTLCRISVTFVDKDGEEHQLKVPLGMSMLEAAHENDNKLEGKSFGISIVLFYSSPLNLSVRGLTCVFNLPCYSDGMAWKDVEYYNKLEDATDEQNDMLDLAFGLTETWVSFP</sequence>
<keyword evidence="2" id="KW-0479">Metal-binding</keyword>
<dbReference type="EMBL" id="JAYWIO010000007">
    <property type="protein sequence ID" value="KAK7251363.1"/>
    <property type="molecule type" value="Genomic_DNA"/>
</dbReference>
<proteinExistence type="predicted"/>
<evidence type="ECO:0000313" key="6">
    <source>
        <dbReference type="Proteomes" id="UP001372338"/>
    </source>
</evidence>
<evidence type="ECO:0000256" key="2">
    <source>
        <dbReference type="ARBA" id="ARBA00022723"/>
    </source>
</evidence>
<reference evidence="5 6" key="1">
    <citation type="submission" date="2024-01" db="EMBL/GenBank/DDBJ databases">
        <title>The genomes of 5 underutilized Papilionoideae crops provide insights into root nodulation and disease resistanc.</title>
        <authorList>
            <person name="Yuan L."/>
        </authorList>
    </citation>
    <scope>NUCLEOTIDE SEQUENCE [LARGE SCALE GENOMIC DNA]</scope>
    <source>
        <strain evidence="5">ZHUSHIDOU_FW_LH</strain>
        <tissue evidence="5">Leaf</tissue>
    </source>
</reference>
<dbReference type="InterPro" id="IPR012675">
    <property type="entry name" value="Beta-grasp_dom_sf"/>
</dbReference>
<dbReference type="PANTHER" id="PTHR23426:SF34">
    <property type="entry name" value="ADRENODOXIN-LIKE PROTEIN 1, MITOCHONDRIAL-RELATED"/>
    <property type="match status" value="1"/>
</dbReference>
<dbReference type="InterPro" id="IPR001055">
    <property type="entry name" value="Adrenodoxin-like"/>
</dbReference>
<evidence type="ECO:0000313" key="5">
    <source>
        <dbReference type="EMBL" id="KAK7251363.1"/>
    </source>
</evidence>
<protein>
    <submittedName>
        <fullName evidence="5">Uncharacterized protein</fullName>
    </submittedName>
</protein>
<keyword evidence="6" id="KW-1185">Reference proteome</keyword>
<evidence type="ECO:0000256" key="1">
    <source>
        <dbReference type="ARBA" id="ARBA00022714"/>
    </source>
</evidence>
<dbReference type="PANTHER" id="PTHR23426">
    <property type="entry name" value="FERREDOXIN/ADRENODOXIN"/>
    <property type="match status" value="1"/>
</dbReference>
<organism evidence="5 6">
    <name type="scientific">Crotalaria pallida</name>
    <name type="common">Smooth rattlebox</name>
    <name type="synonym">Crotalaria striata</name>
    <dbReference type="NCBI Taxonomy" id="3830"/>
    <lineage>
        <taxon>Eukaryota</taxon>
        <taxon>Viridiplantae</taxon>
        <taxon>Streptophyta</taxon>
        <taxon>Embryophyta</taxon>
        <taxon>Tracheophyta</taxon>
        <taxon>Spermatophyta</taxon>
        <taxon>Magnoliopsida</taxon>
        <taxon>eudicotyledons</taxon>
        <taxon>Gunneridae</taxon>
        <taxon>Pentapetalae</taxon>
        <taxon>rosids</taxon>
        <taxon>fabids</taxon>
        <taxon>Fabales</taxon>
        <taxon>Fabaceae</taxon>
        <taxon>Papilionoideae</taxon>
        <taxon>50 kb inversion clade</taxon>
        <taxon>genistoids sensu lato</taxon>
        <taxon>core genistoids</taxon>
        <taxon>Crotalarieae</taxon>
        <taxon>Crotalaria</taxon>
    </lineage>
</organism>
<dbReference type="AlphaFoldDB" id="A0AAN9HUP9"/>
<gene>
    <name evidence="5" type="ORF">RIF29_34481</name>
</gene>
<dbReference type="GO" id="GO:0140647">
    <property type="term" value="P:P450-containing electron transport chain"/>
    <property type="evidence" value="ECO:0007669"/>
    <property type="project" value="InterPro"/>
</dbReference>
<comment type="caution">
    <text evidence="5">The sequence shown here is derived from an EMBL/GenBank/DDBJ whole genome shotgun (WGS) entry which is preliminary data.</text>
</comment>